<organism evidence="3 4">
    <name type="scientific">Mucilaginibacter sabulilitoris</name>
    <dbReference type="NCBI Taxonomy" id="1173583"/>
    <lineage>
        <taxon>Bacteria</taxon>
        <taxon>Pseudomonadati</taxon>
        <taxon>Bacteroidota</taxon>
        <taxon>Sphingobacteriia</taxon>
        <taxon>Sphingobacteriales</taxon>
        <taxon>Sphingobacteriaceae</taxon>
        <taxon>Mucilaginibacter</taxon>
    </lineage>
</organism>
<proteinExistence type="predicted"/>
<accession>A0ABZ0TWG3</accession>
<dbReference type="PANTHER" id="PTHR43143">
    <property type="entry name" value="METALLOPHOSPHOESTERASE, CALCINEURIN SUPERFAMILY"/>
    <property type="match status" value="1"/>
</dbReference>
<evidence type="ECO:0000313" key="3">
    <source>
        <dbReference type="EMBL" id="WPU97101.1"/>
    </source>
</evidence>
<dbReference type="SUPFAM" id="SSF56300">
    <property type="entry name" value="Metallo-dependent phosphatases"/>
    <property type="match status" value="1"/>
</dbReference>
<dbReference type="Proteomes" id="UP001324380">
    <property type="component" value="Chromosome"/>
</dbReference>
<dbReference type="Gene3D" id="3.60.21.10">
    <property type="match status" value="1"/>
</dbReference>
<feature type="domain" description="Calcineurin-like phosphoesterase" evidence="2">
    <location>
        <begin position="50"/>
        <end position="249"/>
    </location>
</feature>
<evidence type="ECO:0000259" key="2">
    <source>
        <dbReference type="Pfam" id="PF00149"/>
    </source>
</evidence>
<dbReference type="PANTHER" id="PTHR43143:SF1">
    <property type="entry name" value="SERINE_THREONINE-PROTEIN PHOSPHATASE CPPED1"/>
    <property type="match status" value="1"/>
</dbReference>
<name>A0ABZ0TWG3_9SPHI</name>
<dbReference type="Pfam" id="PF00149">
    <property type="entry name" value="Metallophos"/>
    <property type="match status" value="1"/>
</dbReference>
<keyword evidence="1" id="KW-0732">Signal</keyword>
<dbReference type="InterPro" id="IPR006311">
    <property type="entry name" value="TAT_signal"/>
</dbReference>
<reference evidence="3 4" key="1">
    <citation type="submission" date="2023-11" db="EMBL/GenBank/DDBJ databases">
        <title>Analysis of the Genomes of Mucilaginibacter gossypii cycad 4 and M. sabulilitoris SNA2: microbes with the potential for plant growth promotion.</title>
        <authorList>
            <person name="Hirsch A.M."/>
            <person name="Humm E."/>
            <person name="Rubbi M."/>
            <person name="Del Vecchio G."/>
            <person name="Ha S.M."/>
            <person name="Pellegrini M."/>
            <person name="Gunsalus R.P."/>
        </authorList>
    </citation>
    <scope>NUCLEOTIDE SEQUENCE [LARGE SCALE GENOMIC DNA]</scope>
    <source>
        <strain evidence="3 4">SNA2</strain>
    </source>
</reference>
<gene>
    <name evidence="3" type="ORF">SNE25_16380</name>
</gene>
<feature type="chain" id="PRO_5047078015" evidence="1">
    <location>
        <begin position="35"/>
        <end position="312"/>
    </location>
</feature>
<protein>
    <submittedName>
        <fullName evidence="3">Metallophosphoesterase</fullName>
    </submittedName>
</protein>
<dbReference type="RefSeq" id="WP_321566187.1">
    <property type="nucleotide sequence ID" value="NZ_CP139558.1"/>
</dbReference>
<sequence length="312" mass="35527">MIQNETMKIKRRSLLKAAGLATGLMVTGGLPALASVDNPEERKRKKLALTVAHITDVHIREGDNAPERFKNCLKQILTKHKPDFFLNGGDSINDASYDNVVHDQVIQQWGIWDECIALLDKYEVHSCIGNHDTWWKAPSKEHEMYGKDYVVKRLKIPNRYYSFTKKNWHFIVLDGNNSNISLDQEQFNWLQAELEKIPASAPTLLMSHYPILGTTQVLVGGGHSDCKKLKDLFFKHRDKVRVCLSGHNHLSDQTQYNDVLYCCNGAMSGFWWGKGDAESAGPGYYLETPPGYAMLNLYEDGTVENEYFPHSY</sequence>
<dbReference type="EMBL" id="CP139558">
    <property type="protein sequence ID" value="WPU97101.1"/>
    <property type="molecule type" value="Genomic_DNA"/>
</dbReference>
<dbReference type="InterPro" id="IPR051918">
    <property type="entry name" value="STPP_CPPED1"/>
</dbReference>
<dbReference type="PROSITE" id="PS51318">
    <property type="entry name" value="TAT"/>
    <property type="match status" value="1"/>
</dbReference>
<dbReference type="InterPro" id="IPR029052">
    <property type="entry name" value="Metallo-depent_PP-like"/>
</dbReference>
<evidence type="ECO:0000313" key="4">
    <source>
        <dbReference type="Proteomes" id="UP001324380"/>
    </source>
</evidence>
<keyword evidence="4" id="KW-1185">Reference proteome</keyword>
<dbReference type="InterPro" id="IPR004843">
    <property type="entry name" value="Calcineurin-like_PHP"/>
</dbReference>
<feature type="signal peptide" evidence="1">
    <location>
        <begin position="1"/>
        <end position="34"/>
    </location>
</feature>
<evidence type="ECO:0000256" key="1">
    <source>
        <dbReference type="SAM" id="SignalP"/>
    </source>
</evidence>